<protein>
    <submittedName>
        <fullName evidence="1">Uncharacterized protein</fullName>
    </submittedName>
</protein>
<dbReference type="EMBL" id="CH940649">
    <property type="protein sequence ID" value="EDW64741.1"/>
    <property type="molecule type" value="Genomic_DNA"/>
</dbReference>
<dbReference type="HOGENOM" id="CLU_2335887_0_0_1"/>
<gene>
    <name evidence="1" type="primary">Dvir\GJ17626</name>
    <name evidence="1" type="ORF">Dvir_GJ17626</name>
</gene>
<proteinExistence type="predicted"/>
<organism evidence="1 2">
    <name type="scientific">Drosophila virilis</name>
    <name type="common">Fruit fly</name>
    <dbReference type="NCBI Taxonomy" id="7244"/>
    <lineage>
        <taxon>Eukaryota</taxon>
        <taxon>Metazoa</taxon>
        <taxon>Ecdysozoa</taxon>
        <taxon>Arthropoda</taxon>
        <taxon>Hexapoda</taxon>
        <taxon>Insecta</taxon>
        <taxon>Pterygota</taxon>
        <taxon>Neoptera</taxon>
        <taxon>Endopterygota</taxon>
        <taxon>Diptera</taxon>
        <taxon>Brachycera</taxon>
        <taxon>Muscomorpha</taxon>
        <taxon>Ephydroidea</taxon>
        <taxon>Drosophilidae</taxon>
        <taxon>Drosophila</taxon>
    </lineage>
</organism>
<sequence length="98" mass="11060">MGEQQQIELQFQHQQELPCEQQQSVKLVDTGEARAEEPPLMVISAVYSLKPAKRPLTIKQLIAKKLKERHHRVIARIEISDSESENGEEAAPSANIAF</sequence>
<accession>B4LS55</accession>
<keyword evidence="2" id="KW-1185">Reference proteome</keyword>
<dbReference type="InParanoid" id="B4LS55"/>
<evidence type="ECO:0000313" key="1">
    <source>
        <dbReference type="EMBL" id="EDW64741.1"/>
    </source>
</evidence>
<dbReference type="AlphaFoldDB" id="B4LS55"/>
<evidence type="ECO:0000313" key="2">
    <source>
        <dbReference type="Proteomes" id="UP000008792"/>
    </source>
</evidence>
<dbReference type="OMA" id="ELPCEQQ"/>
<dbReference type="Proteomes" id="UP000008792">
    <property type="component" value="Unassembled WGS sequence"/>
</dbReference>
<name>B4LS55_DROVI</name>
<reference evidence="1 2" key="1">
    <citation type="journal article" date="2007" name="Nature">
        <title>Evolution of genes and genomes on the Drosophila phylogeny.</title>
        <authorList>
            <consortium name="Drosophila 12 Genomes Consortium"/>
            <person name="Clark A.G."/>
            <person name="Eisen M.B."/>
            <person name="Smith D.R."/>
            <person name="Bergman C.M."/>
            <person name="Oliver B."/>
            <person name="Markow T.A."/>
            <person name="Kaufman T.C."/>
            <person name="Kellis M."/>
            <person name="Gelbart W."/>
            <person name="Iyer V.N."/>
            <person name="Pollard D.A."/>
            <person name="Sackton T.B."/>
            <person name="Larracuente A.M."/>
            <person name="Singh N.D."/>
            <person name="Abad J.P."/>
            <person name="Abt D.N."/>
            <person name="Adryan B."/>
            <person name="Aguade M."/>
            <person name="Akashi H."/>
            <person name="Anderson W.W."/>
            <person name="Aquadro C.F."/>
            <person name="Ardell D.H."/>
            <person name="Arguello R."/>
            <person name="Artieri C.G."/>
            <person name="Barbash D.A."/>
            <person name="Barker D."/>
            <person name="Barsanti P."/>
            <person name="Batterham P."/>
            <person name="Batzoglou S."/>
            <person name="Begun D."/>
            <person name="Bhutkar A."/>
            <person name="Blanco E."/>
            <person name="Bosak S.A."/>
            <person name="Bradley R.K."/>
            <person name="Brand A.D."/>
            <person name="Brent M.R."/>
            <person name="Brooks A.N."/>
            <person name="Brown R.H."/>
            <person name="Butlin R.K."/>
            <person name="Caggese C."/>
            <person name="Calvi B.R."/>
            <person name="Bernardo de Carvalho A."/>
            <person name="Caspi A."/>
            <person name="Castrezana S."/>
            <person name="Celniker S.E."/>
            <person name="Chang J.L."/>
            <person name="Chapple C."/>
            <person name="Chatterji S."/>
            <person name="Chinwalla A."/>
            <person name="Civetta A."/>
            <person name="Clifton S.W."/>
            <person name="Comeron J.M."/>
            <person name="Costello J.C."/>
            <person name="Coyne J.A."/>
            <person name="Daub J."/>
            <person name="David R.G."/>
            <person name="Delcher A.L."/>
            <person name="Delehaunty K."/>
            <person name="Do C.B."/>
            <person name="Ebling H."/>
            <person name="Edwards K."/>
            <person name="Eickbush T."/>
            <person name="Evans J.D."/>
            <person name="Filipski A."/>
            <person name="Findeiss S."/>
            <person name="Freyhult E."/>
            <person name="Fulton L."/>
            <person name="Fulton R."/>
            <person name="Garcia A.C."/>
            <person name="Gardiner A."/>
            <person name="Garfield D.A."/>
            <person name="Garvin B.E."/>
            <person name="Gibson G."/>
            <person name="Gilbert D."/>
            <person name="Gnerre S."/>
            <person name="Godfrey J."/>
            <person name="Good R."/>
            <person name="Gotea V."/>
            <person name="Gravely B."/>
            <person name="Greenberg A.J."/>
            <person name="Griffiths-Jones S."/>
            <person name="Gross S."/>
            <person name="Guigo R."/>
            <person name="Gustafson E.A."/>
            <person name="Haerty W."/>
            <person name="Hahn M.W."/>
            <person name="Halligan D.L."/>
            <person name="Halpern A.L."/>
            <person name="Halter G.M."/>
            <person name="Han M.V."/>
            <person name="Heger A."/>
            <person name="Hillier L."/>
            <person name="Hinrichs A.S."/>
            <person name="Holmes I."/>
            <person name="Hoskins R.A."/>
            <person name="Hubisz M.J."/>
            <person name="Hultmark D."/>
            <person name="Huntley M.A."/>
            <person name="Jaffe D.B."/>
            <person name="Jagadeeshan S."/>
            <person name="Jeck W.R."/>
            <person name="Johnson J."/>
            <person name="Jones C.D."/>
            <person name="Jordan W.C."/>
            <person name="Karpen G.H."/>
            <person name="Kataoka E."/>
            <person name="Keightley P.D."/>
            <person name="Kheradpour P."/>
            <person name="Kirkness E.F."/>
            <person name="Koerich L.B."/>
            <person name="Kristiansen K."/>
            <person name="Kudrna D."/>
            <person name="Kulathinal R.J."/>
            <person name="Kumar S."/>
            <person name="Kwok R."/>
            <person name="Lander E."/>
            <person name="Langley C.H."/>
            <person name="Lapoint R."/>
            <person name="Lazzaro B.P."/>
            <person name="Lee S.J."/>
            <person name="Levesque L."/>
            <person name="Li R."/>
            <person name="Lin C.F."/>
            <person name="Lin M.F."/>
            <person name="Lindblad-Toh K."/>
            <person name="Llopart A."/>
            <person name="Long M."/>
            <person name="Low L."/>
            <person name="Lozovsky E."/>
            <person name="Lu J."/>
            <person name="Luo M."/>
            <person name="Machado C.A."/>
            <person name="Makalowski W."/>
            <person name="Marzo M."/>
            <person name="Matsuda M."/>
            <person name="Matzkin L."/>
            <person name="McAllister B."/>
            <person name="McBride C.S."/>
            <person name="McKernan B."/>
            <person name="McKernan K."/>
            <person name="Mendez-Lago M."/>
            <person name="Minx P."/>
            <person name="Mollenhauer M.U."/>
            <person name="Montooth K."/>
            <person name="Mount S.M."/>
            <person name="Mu X."/>
            <person name="Myers E."/>
            <person name="Negre B."/>
            <person name="Newfeld S."/>
            <person name="Nielsen R."/>
            <person name="Noor M.A."/>
            <person name="O'Grady P."/>
            <person name="Pachter L."/>
            <person name="Papaceit M."/>
            <person name="Parisi M.J."/>
            <person name="Parisi M."/>
            <person name="Parts L."/>
            <person name="Pedersen J.S."/>
            <person name="Pesole G."/>
            <person name="Phillippy A.M."/>
            <person name="Ponting C.P."/>
            <person name="Pop M."/>
            <person name="Porcelli D."/>
            <person name="Powell J.R."/>
            <person name="Prohaska S."/>
            <person name="Pruitt K."/>
            <person name="Puig M."/>
            <person name="Quesneville H."/>
            <person name="Ram K.R."/>
            <person name="Rand D."/>
            <person name="Rasmussen M.D."/>
            <person name="Reed L.K."/>
            <person name="Reenan R."/>
            <person name="Reily A."/>
            <person name="Remington K.A."/>
            <person name="Rieger T.T."/>
            <person name="Ritchie M.G."/>
            <person name="Robin C."/>
            <person name="Rogers Y.H."/>
            <person name="Rohde C."/>
            <person name="Rozas J."/>
            <person name="Rubenfield M.J."/>
            <person name="Ruiz A."/>
            <person name="Russo S."/>
            <person name="Salzberg S.L."/>
            <person name="Sanchez-Gracia A."/>
            <person name="Saranga D.J."/>
            <person name="Sato H."/>
            <person name="Schaeffer S.W."/>
            <person name="Schatz M.C."/>
            <person name="Schlenke T."/>
            <person name="Schwartz R."/>
            <person name="Segarra C."/>
            <person name="Singh R.S."/>
            <person name="Sirot L."/>
            <person name="Sirota M."/>
            <person name="Sisneros N.B."/>
            <person name="Smith C.D."/>
            <person name="Smith T.F."/>
            <person name="Spieth J."/>
            <person name="Stage D.E."/>
            <person name="Stark A."/>
            <person name="Stephan W."/>
            <person name="Strausberg R.L."/>
            <person name="Strempel S."/>
            <person name="Sturgill D."/>
            <person name="Sutton G."/>
            <person name="Sutton G.G."/>
            <person name="Tao W."/>
            <person name="Teichmann S."/>
            <person name="Tobari Y.N."/>
            <person name="Tomimura Y."/>
            <person name="Tsolas J.M."/>
            <person name="Valente V.L."/>
            <person name="Venter E."/>
            <person name="Venter J.C."/>
            <person name="Vicario S."/>
            <person name="Vieira F.G."/>
            <person name="Vilella A.J."/>
            <person name="Villasante A."/>
            <person name="Walenz B."/>
            <person name="Wang J."/>
            <person name="Wasserman M."/>
            <person name="Watts T."/>
            <person name="Wilson D."/>
            <person name="Wilson R.K."/>
            <person name="Wing R.A."/>
            <person name="Wolfner M.F."/>
            <person name="Wong A."/>
            <person name="Wong G.K."/>
            <person name="Wu C.I."/>
            <person name="Wu G."/>
            <person name="Yamamoto D."/>
            <person name="Yang H.P."/>
            <person name="Yang S.P."/>
            <person name="Yorke J.A."/>
            <person name="Yoshida K."/>
            <person name="Zdobnov E."/>
            <person name="Zhang P."/>
            <person name="Zhang Y."/>
            <person name="Zimin A.V."/>
            <person name="Baldwin J."/>
            <person name="Abdouelleil A."/>
            <person name="Abdulkadir J."/>
            <person name="Abebe A."/>
            <person name="Abera B."/>
            <person name="Abreu J."/>
            <person name="Acer S.C."/>
            <person name="Aftuck L."/>
            <person name="Alexander A."/>
            <person name="An P."/>
            <person name="Anderson E."/>
            <person name="Anderson S."/>
            <person name="Arachi H."/>
            <person name="Azer M."/>
            <person name="Bachantsang P."/>
            <person name="Barry A."/>
            <person name="Bayul T."/>
            <person name="Berlin A."/>
            <person name="Bessette D."/>
            <person name="Bloom T."/>
            <person name="Blye J."/>
            <person name="Boguslavskiy L."/>
            <person name="Bonnet C."/>
            <person name="Boukhgalter B."/>
            <person name="Bourzgui I."/>
            <person name="Brown A."/>
            <person name="Cahill P."/>
            <person name="Channer S."/>
            <person name="Cheshatsang Y."/>
            <person name="Chuda L."/>
            <person name="Citroen M."/>
            <person name="Collymore A."/>
            <person name="Cooke P."/>
            <person name="Costello M."/>
            <person name="D'Aco K."/>
            <person name="Daza R."/>
            <person name="De Haan G."/>
            <person name="DeGray S."/>
            <person name="DeMaso C."/>
            <person name="Dhargay N."/>
            <person name="Dooley K."/>
            <person name="Dooley E."/>
            <person name="Doricent M."/>
            <person name="Dorje P."/>
            <person name="Dorjee K."/>
            <person name="Dupes A."/>
            <person name="Elong R."/>
            <person name="Falk J."/>
            <person name="Farina A."/>
            <person name="Faro S."/>
            <person name="Ferguson D."/>
            <person name="Fisher S."/>
            <person name="Foley C.D."/>
            <person name="Franke A."/>
            <person name="Friedrich D."/>
            <person name="Gadbois L."/>
            <person name="Gearin G."/>
            <person name="Gearin C.R."/>
            <person name="Giannoukos G."/>
            <person name="Goode T."/>
            <person name="Graham J."/>
            <person name="Grandbois E."/>
            <person name="Grewal S."/>
            <person name="Gyaltsen K."/>
            <person name="Hafez N."/>
            <person name="Hagos B."/>
            <person name="Hall J."/>
            <person name="Henson C."/>
            <person name="Hollinger A."/>
            <person name="Honan T."/>
            <person name="Huard M.D."/>
            <person name="Hughes L."/>
            <person name="Hurhula B."/>
            <person name="Husby M.E."/>
            <person name="Kamat A."/>
            <person name="Kanga B."/>
            <person name="Kashin S."/>
            <person name="Khazanovich D."/>
            <person name="Kisner P."/>
            <person name="Lance K."/>
            <person name="Lara M."/>
            <person name="Lee W."/>
            <person name="Lennon N."/>
            <person name="Letendre F."/>
            <person name="LeVine R."/>
            <person name="Lipovsky A."/>
            <person name="Liu X."/>
            <person name="Liu J."/>
            <person name="Liu S."/>
            <person name="Lokyitsang T."/>
            <person name="Lokyitsang Y."/>
            <person name="Lubonja R."/>
            <person name="Lui A."/>
            <person name="MacDonald P."/>
            <person name="Magnisalis V."/>
            <person name="Maru K."/>
            <person name="Matthews C."/>
            <person name="McCusker W."/>
            <person name="McDonough S."/>
            <person name="Mehta T."/>
            <person name="Meldrim J."/>
            <person name="Meneus L."/>
            <person name="Mihai O."/>
            <person name="Mihalev A."/>
            <person name="Mihova T."/>
            <person name="Mittelman R."/>
            <person name="Mlenga V."/>
            <person name="Montmayeur A."/>
            <person name="Mulrain L."/>
            <person name="Navidi A."/>
            <person name="Naylor J."/>
            <person name="Negash T."/>
            <person name="Nguyen T."/>
            <person name="Nguyen N."/>
            <person name="Nicol R."/>
            <person name="Norbu C."/>
            <person name="Norbu N."/>
            <person name="Novod N."/>
            <person name="O'Neill B."/>
            <person name="Osman S."/>
            <person name="Markiewicz E."/>
            <person name="Oyono O.L."/>
            <person name="Patti C."/>
            <person name="Phunkhang P."/>
            <person name="Pierre F."/>
            <person name="Priest M."/>
            <person name="Raghuraman S."/>
            <person name="Rege F."/>
            <person name="Reyes R."/>
            <person name="Rise C."/>
            <person name="Rogov P."/>
            <person name="Ross K."/>
            <person name="Ryan E."/>
            <person name="Settipalli S."/>
            <person name="Shea T."/>
            <person name="Sherpa N."/>
            <person name="Shi L."/>
            <person name="Shih D."/>
            <person name="Sparrow T."/>
            <person name="Spaulding J."/>
            <person name="Stalker J."/>
            <person name="Stange-Thomann N."/>
            <person name="Stavropoulos S."/>
            <person name="Stone C."/>
            <person name="Strader C."/>
            <person name="Tesfaye S."/>
            <person name="Thomson T."/>
            <person name="Thoulutsang Y."/>
            <person name="Thoulutsang D."/>
            <person name="Topham K."/>
            <person name="Topping I."/>
            <person name="Tsamla T."/>
            <person name="Vassiliev H."/>
            <person name="Vo A."/>
            <person name="Wangchuk T."/>
            <person name="Wangdi T."/>
            <person name="Weiand M."/>
            <person name="Wilkinson J."/>
            <person name="Wilson A."/>
            <person name="Yadav S."/>
            <person name="Young G."/>
            <person name="Yu Q."/>
            <person name="Zembek L."/>
            <person name="Zhong D."/>
            <person name="Zimmer A."/>
            <person name="Zwirko Z."/>
            <person name="Jaffe D.B."/>
            <person name="Alvarez P."/>
            <person name="Brockman W."/>
            <person name="Butler J."/>
            <person name="Chin C."/>
            <person name="Gnerre S."/>
            <person name="Grabherr M."/>
            <person name="Kleber M."/>
            <person name="Mauceli E."/>
            <person name="MacCallum I."/>
        </authorList>
    </citation>
    <scope>NUCLEOTIDE SEQUENCE [LARGE SCALE GENOMIC DNA]</scope>
    <source>
        <strain evidence="2">Tucson 15010-1051.87</strain>
    </source>
</reference>